<gene>
    <name evidence="2" type="ORF">SAMN04490357_6664</name>
</gene>
<evidence type="ECO:0000313" key="3">
    <source>
        <dbReference type="Proteomes" id="UP000182375"/>
    </source>
</evidence>
<dbReference type="Proteomes" id="UP000182375">
    <property type="component" value="Unassembled WGS sequence"/>
</dbReference>
<protein>
    <submittedName>
        <fullName evidence="2">Uncharacterized protein</fullName>
    </submittedName>
</protein>
<reference evidence="2 3" key="1">
    <citation type="submission" date="2016-10" db="EMBL/GenBank/DDBJ databases">
        <authorList>
            <person name="de Groot N.N."/>
        </authorList>
    </citation>
    <scope>NUCLEOTIDE SEQUENCE [LARGE SCALE GENOMIC DNA]</scope>
    <source>
        <strain evidence="2 3">DSM 40306</strain>
    </source>
</reference>
<evidence type="ECO:0000313" key="2">
    <source>
        <dbReference type="EMBL" id="SEE02603.1"/>
    </source>
</evidence>
<feature type="chain" id="PRO_5038872827" evidence="1">
    <location>
        <begin position="24"/>
        <end position="373"/>
    </location>
</feature>
<proteinExistence type="predicted"/>
<dbReference type="PROSITE" id="PS51318">
    <property type="entry name" value="TAT"/>
    <property type="match status" value="1"/>
</dbReference>
<keyword evidence="1" id="KW-0732">Signal</keyword>
<dbReference type="RefSeq" id="WP_074994760.1">
    <property type="nucleotide sequence ID" value="NZ_FNTD01000004.1"/>
</dbReference>
<sequence length="373" mass="40096">MTKTGVRRLIGSALTVLVASATAAAVSAAPAAAAVTVAWQKIDYPLADEVWSFTPLADSTYTATTRSGGGPFCDPCNVTYQLWQKQAGQAWKDISPPGKEIVDSTTGTAADDVWAFKNDNGLMGYHWDGTAWTENSPDKAHFDTKDSKALSRDDVWAAGTYQVTTAQWVPAVAHFDGRGWNVTKLPDSMQKATLNTMSVNADNDIWVAGFKDKGTISGDAYQPFAAHWNGTQWTESALPSSSPNSTLLYAVVAKSPNDVWLGGNLYNLQGDVKGGKTGGYVLHWDGSTWKRADVPGTDIHWVSDFAYHDGRLWAGLTSDTGKPAARWTGTSWEFVTGPNGTLSKEGQLSASPDGSLYVNDYSTLARLAPQSLR</sequence>
<accession>A0A1H5FGS1</accession>
<organism evidence="2 3">
    <name type="scientific">Streptomyces misionensis</name>
    <dbReference type="NCBI Taxonomy" id="67331"/>
    <lineage>
        <taxon>Bacteria</taxon>
        <taxon>Bacillati</taxon>
        <taxon>Actinomycetota</taxon>
        <taxon>Actinomycetes</taxon>
        <taxon>Kitasatosporales</taxon>
        <taxon>Streptomycetaceae</taxon>
        <taxon>Streptomyces</taxon>
    </lineage>
</organism>
<name>A0A1H5FGS1_9ACTN</name>
<dbReference type="STRING" id="67331.SAMN04490357_6664"/>
<feature type="signal peptide" evidence="1">
    <location>
        <begin position="1"/>
        <end position="23"/>
    </location>
</feature>
<dbReference type="EMBL" id="FNTD01000004">
    <property type="protein sequence ID" value="SEE02603.1"/>
    <property type="molecule type" value="Genomic_DNA"/>
</dbReference>
<dbReference type="AlphaFoldDB" id="A0A1H5FGS1"/>
<evidence type="ECO:0000256" key="1">
    <source>
        <dbReference type="SAM" id="SignalP"/>
    </source>
</evidence>
<dbReference type="GeneID" id="95515694"/>
<dbReference type="InterPro" id="IPR006311">
    <property type="entry name" value="TAT_signal"/>
</dbReference>